<feature type="region of interest" description="Disordered" evidence="1">
    <location>
        <begin position="50"/>
        <end position="83"/>
    </location>
</feature>
<reference evidence="3" key="1">
    <citation type="submission" date="2024-06" db="EMBL/GenBank/DDBJ databases">
        <title>Caproicibacterium argilliputei sp. nov, a novel caproic acid producing anaerobic bacterium isolated from pit mud.</title>
        <authorList>
            <person name="Zeng C."/>
        </authorList>
    </citation>
    <scope>NUCLEOTIDE SEQUENCE [LARGE SCALE GENOMIC DNA]</scope>
    <source>
        <strain evidence="3">ZCY20-5</strain>
    </source>
</reference>
<gene>
    <name evidence="2" type="ORF">PXC00_11905</name>
</gene>
<reference evidence="2 3" key="2">
    <citation type="submission" date="2024-06" db="EMBL/GenBank/DDBJ databases">
        <title>Caproicibacterium argilliputei sp. nov, a novel caproic acid producing anaerobic bacterium isolated from pit mud.</title>
        <authorList>
            <person name="Xia S."/>
        </authorList>
    </citation>
    <scope>NUCLEOTIDE SEQUENCE [LARGE SCALE GENOMIC DNA]</scope>
    <source>
        <strain evidence="2 3">ZCY20-5</strain>
    </source>
</reference>
<proteinExistence type="predicted"/>
<dbReference type="KEGG" id="carl:PXC00_11905"/>
<dbReference type="EMBL" id="CP135996">
    <property type="protein sequence ID" value="WOC31885.1"/>
    <property type="molecule type" value="Genomic_DNA"/>
</dbReference>
<sequence>MARAEMKMPEEFLLKVSRLNEKTDEILPRVLETGGQVVLERVKSNLSAVVGKGTKNPSRSTGELESALGLSPAKPKRDGSGWDIKVGFAEPRSGGGSNAKIANILEYGKHGQPPKPFLKPAKTQSRKACIETMEAKLDEEVRGI</sequence>
<dbReference type="InterPro" id="IPR010064">
    <property type="entry name" value="HK97-gp10_tail"/>
</dbReference>
<dbReference type="Proteomes" id="UP001300604">
    <property type="component" value="Chromosome"/>
</dbReference>
<organism evidence="2 3">
    <name type="scientific">Caproicibacterium argilliputei</name>
    <dbReference type="NCBI Taxonomy" id="3030016"/>
    <lineage>
        <taxon>Bacteria</taxon>
        <taxon>Bacillati</taxon>
        <taxon>Bacillota</taxon>
        <taxon>Clostridia</taxon>
        <taxon>Eubacteriales</taxon>
        <taxon>Oscillospiraceae</taxon>
        <taxon>Caproicibacterium</taxon>
    </lineage>
</organism>
<dbReference type="RefSeq" id="WP_275844701.1">
    <property type="nucleotide sequence ID" value="NZ_CP135996.1"/>
</dbReference>
<accession>A0AA97DA70</accession>
<name>A0AA97DA70_9FIRM</name>
<evidence type="ECO:0000313" key="2">
    <source>
        <dbReference type="EMBL" id="WOC31885.1"/>
    </source>
</evidence>
<dbReference type="AlphaFoldDB" id="A0AA97DA70"/>
<dbReference type="NCBIfam" id="TIGR01725">
    <property type="entry name" value="phge_HK97_gp10"/>
    <property type="match status" value="1"/>
</dbReference>
<dbReference type="Pfam" id="PF04883">
    <property type="entry name" value="HK97-gp10_like"/>
    <property type="match status" value="1"/>
</dbReference>
<evidence type="ECO:0000313" key="3">
    <source>
        <dbReference type="Proteomes" id="UP001300604"/>
    </source>
</evidence>
<keyword evidence="3" id="KW-1185">Reference proteome</keyword>
<evidence type="ECO:0000256" key="1">
    <source>
        <dbReference type="SAM" id="MobiDB-lite"/>
    </source>
</evidence>
<protein>
    <submittedName>
        <fullName evidence="2">HK97 gp10 family phage protein</fullName>
    </submittedName>
</protein>